<dbReference type="PANTHER" id="PTHR42686:SF1">
    <property type="entry name" value="GH17980P-RELATED"/>
    <property type="match status" value="1"/>
</dbReference>
<reference evidence="1 2" key="1">
    <citation type="submission" date="2017-04" db="EMBL/GenBank/DDBJ databases">
        <authorList>
            <person name="Afonso C.L."/>
            <person name="Miller P.J."/>
            <person name="Scott M.A."/>
            <person name="Spackman E."/>
            <person name="Goraichik I."/>
            <person name="Dimitrov K.M."/>
            <person name="Suarez D.L."/>
            <person name="Swayne D.E."/>
        </authorList>
    </citation>
    <scope>NUCLEOTIDE SEQUENCE [LARGE SCALE GENOMIC DNA]</scope>
    <source>
        <strain evidence="2">XA(T)</strain>
    </source>
</reference>
<dbReference type="CDD" id="cd19162">
    <property type="entry name" value="AKR_FDH"/>
    <property type="match status" value="1"/>
</dbReference>
<dbReference type="STRING" id="1619308.B5808_08595"/>
<organism evidence="1 2">
    <name type="scientific">Cnuibacter physcomitrellae</name>
    <dbReference type="NCBI Taxonomy" id="1619308"/>
    <lineage>
        <taxon>Bacteria</taxon>
        <taxon>Bacillati</taxon>
        <taxon>Actinomycetota</taxon>
        <taxon>Actinomycetes</taxon>
        <taxon>Micrococcales</taxon>
        <taxon>Microbacteriaceae</taxon>
        <taxon>Cnuibacter</taxon>
    </lineage>
</organism>
<dbReference type="InterPro" id="IPR044477">
    <property type="entry name" value="FDH-like"/>
</dbReference>
<protein>
    <submittedName>
        <fullName evidence="1">Aldo/keto reductase</fullName>
    </submittedName>
</protein>
<dbReference type="InterPro" id="IPR023210">
    <property type="entry name" value="NADP_OxRdtase_dom"/>
</dbReference>
<dbReference type="FunFam" id="3.20.20.100:FF:000039">
    <property type="entry name" value="Putative oxidoreductase"/>
    <property type="match status" value="1"/>
</dbReference>
<dbReference type="KEGG" id="cphy:B5808_08595"/>
<accession>A0A1X9LJ89</accession>
<evidence type="ECO:0000313" key="2">
    <source>
        <dbReference type="Proteomes" id="UP000192775"/>
    </source>
</evidence>
<gene>
    <name evidence="1" type="ORF">B5808_08595</name>
</gene>
<dbReference type="Pfam" id="PF00248">
    <property type="entry name" value="Aldo_ket_red"/>
    <property type="match status" value="1"/>
</dbReference>
<dbReference type="AlphaFoldDB" id="A0A1X9LJ89"/>
<proteinExistence type="predicted"/>
<dbReference type="EMBL" id="CP020715">
    <property type="protein sequence ID" value="ARJ05265.1"/>
    <property type="molecule type" value="Genomic_DNA"/>
</dbReference>
<dbReference type="PANTHER" id="PTHR42686">
    <property type="entry name" value="GH17980P-RELATED"/>
    <property type="match status" value="1"/>
</dbReference>
<dbReference type="Proteomes" id="UP000192775">
    <property type="component" value="Chromosome"/>
</dbReference>
<dbReference type="Gene3D" id="3.20.20.100">
    <property type="entry name" value="NADP-dependent oxidoreductase domain"/>
    <property type="match status" value="1"/>
</dbReference>
<dbReference type="GO" id="GO:0005829">
    <property type="term" value="C:cytosol"/>
    <property type="evidence" value="ECO:0007669"/>
    <property type="project" value="TreeGrafter"/>
</dbReference>
<name>A0A1X9LJ89_9MICO</name>
<keyword evidence="2" id="KW-1185">Reference proteome</keyword>
<dbReference type="RefSeq" id="WP_085019403.1">
    <property type="nucleotide sequence ID" value="NZ_BMHD01000001.1"/>
</dbReference>
<dbReference type="SUPFAM" id="SSF51430">
    <property type="entry name" value="NAD(P)-linked oxidoreductase"/>
    <property type="match status" value="1"/>
</dbReference>
<evidence type="ECO:0000313" key="1">
    <source>
        <dbReference type="EMBL" id="ARJ05265.1"/>
    </source>
</evidence>
<dbReference type="GO" id="GO:0016491">
    <property type="term" value="F:oxidoreductase activity"/>
    <property type="evidence" value="ECO:0007669"/>
    <property type="project" value="InterPro"/>
</dbReference>
<dbReference type="InterPro" id="IPR036812">
    <property type="entry name" value="NAD(P)_OxRdtase_dom_sf"/>
</dbReference>
<sequence length="324" mass="35151">MRHRALRTGESLTEIGFGAAQLGNLFRETDDATSQAAVDTAWDAGIRYFDTAPHYGLGLSERRLGHALHARPRTEYVLSTKVGRLLEPDPSGSGRQDDEGFVVPATLRRRWDFSRDGILRSLEGSLERLGLDRVDVVYLHDPDEHWDAASTTGVDTLVELRDQGVVGAIGAGMNQAAMLTEFVRRTDVDVVMVAGRLTLVDQTALQELLPLALERGVSVVAAAAYNSGLLSSAVVPDDAVFDYGPAPASVVQRARAVARVCDRHGVTLPDAAVQYALRHPAVASVVLGCRTPDHVRSTVSRAATEIPEEMWRELDDEGLVPDPR</sequence>
<dbReference type="InterPro" id="IPR020471">
    <property type="entry name" value="AKR"/>
</dbReference>